<sequence length="162" mass="18930">MERIMLGILLRDRKRNTWIRQETGASDIINAIRKAKHRWAGVDPGFFLGGGHIARLSDNRWTIRATEWTPKEWTSKQGRPKTRWRNDLTGQFGPVGLRLAKHCRHLWDQSREEFLCQESIQTRQTLMMTMNGSYETTSGDCTRWSVRVIGSRLHWNLGSKVH</sequence>
<dbReference type="EMBL" id="CALNXK010000022">
    <property type="protein sequence ID" value="CAH3109504.1"/>
    <property type="molecule type" value="Genomic_DNA"/>
</dbReference>
<proteinExistence type="predicted"/>
<gene>
    <name evidence="1" type="ORF">PLOB_00018728</name>
</gene>
<evidence type="ECO:0000313" key="2">
    <source>
        <dbReference type="Proteomes" id="UP001159405"/>
    </source>
</evidence>
<organism evidence="1 2">
    <name type="scientific">Porites lobata</name>
    <dbReference type="NCBI Taxonomy" id="104759"/>
    <lineage>
        <taxon>Eukaryota</taxon>
        <taxon>Metazoa</taxon>
        <taxon>Cnidaria</taxon>
        <taxon>Anthozoa</taxon>
        <taxon>Hexacorallia</taxon>
        <taxon>Scleractinia</taxon>
        <taxon>Fungiina</taxon>
        <taxon>Poritidae</taxon>
        <taxon>Porites</taxon>
    </lineage>
</organism>
<comment type="caution">
    <text evidence="1">The sequence shown here is derived from an EMBL/GenBank/DDBJ whole genome shotgun (WGS) entry which is preliminary data.</text>
</comment>
<evidence type="ECO:0000313" key="1">
    <source>
        <dbReference type="EMBL" id="CAH3109504.1"/>
    </source>
</evidence>
<keyword evidence="2" id="KW-1185">Reference proteome</keyword>
<protein>
    <submittedName>
        <fullName evidence="1">Uncharacterized protein</fullName>
    </submittedName>
</protein>
<reference evidence="1 2" key="1">
    <citation type="submission" date="2022-05" db="EMBL/GenBank/DDBJ databases">
        <authorList>
            <consortium name="Genoscope - CEA"/>
            <person name="William W."/>
        </authorList>
    </citation>
    <scope>NUCLEOTIDE SEQUENCE [LARGE SCALE GENOMIC DNA]</scope>
</reference>
<accession>A0ABN8NIR6</accession>
<dbReference type="Proteomes" id="UP001159405">
    <property type="component" value="Unassembled WGS sequence"/>
</dbReference>
<name>A0ABN8NIR6_9CNID</name>